<evidence type="ECO:0000313" key="4">
    <source>
        <dbReference type="EMBL" id="EAX94924.1"/>
    </source>
</evidence>
<feature type="coiled-coil region" evidence="2">
    <location>
        <begin position="181"/>
        <end position="364"/>
    </location>
</feature>
<accession>A2FHC4</accession>
<evidence type="ECO:0000256" key="1">
    <source>
        <dbReference type="ARBA" id="ARBA00023054"/>
    </source>
</evidence>
<evidence type="ECO:0000256" key="2">
    <source>
        <dbReference type="SAM" id="Coils"/>
    </source>
</evidence>
<dbReference type="KEGG" id="tva:4753444"/>
<gene>
    <name evidence="5" type="ORF">TVAG_144310</name>
    <name evidence="4" type="ORF">TVAG_250900</name>
</gene>
<evidence type="ECO:0000313" key="6">
    <source>
        <dbReference type="Proteomes" id="UP000001542"/>
    </source>
</evidence>
<proteinExistence type="predicted"/>
<dbReference type="VEuPathDB" id="TrichDB:TVAG_144310"/>
<dbReference type="SMR" id="A2FHC4"/>
<dbReference type="PANTHER" id="PTHR18870">
    <property type="entry name" value="PROTEIN TAG-278-RELATED"/>
    <property type="match status" value="1"/>
</dbReference>
<reference evidence="5" key="2">
    <citation type="journal article" date="2007" name="Science">
        <title>Draft genome sequence of the sexually transmitted pathogen Trichomonas vaginalis.</title>
        <authorList>
            <person name="Carlton J.M."/>
            <person name="Hirt R.P."/>
            <person name="Silva J.C."/>
            <person name="Delcher A.L."/>
            <person name="Schatz M."/>
            <person name="Zhao Q."/>
            <person name="Wortman J.R."/>
            <person name="Bidwell S.L."/>
            <person name="Alsmark U.C.M."/>
            <person name="Besteiro S."/>
            <person name="Sicheritz-Ponten T."/>
            <person name="Noel C.J."/>
            <person name="Dacks J.B."/>
            <person name="Foster P.G."/>
            <person name="Simillion C."/>
            <person name="Van de Peer Y."/>
            <person name="Miranda-Saavedra D."/>
            <person name="Barton G.J."/>
            <person name="Westrop G.D."/>
            <person name="Mueller S."/>
            <person name="Dessi D."/>
            <person name="Fiori P.L."/>
            <person name="Ren Q."/>
            <person name="Paulsen I."/>
            <person name="Zhang H."/>
            <person name="Bastida-Corcuera F.D."/>
            <person name="Simoes-Barbosa A."/>
            <person name="Brown M.T."/>
            <person name="Hayes R.D."/>
            <person name="Mukherjee M."/>
            <person name="Okumura C.Y."/>
            <person name="Schneider R."/>
            <person name="Smith A.J."/>
            <person name="Vanacova S."/>
            <person name="Villalvazo M."/>
            <person name="Haas B.J."/>
            <person name="Pertea M."/>
            <person name="Feldblyum T.V."/>
            <person name="Utterback T.R."/>
            <person name="Shu C.L."/>
            <person name="Osoegawa K."/>
            <person name="de Jong P.J."/>
            <person name="Hrdy I."/>
            <person name="Horvathova L."/>
            <person name="Zubacova Z."/>
            <person name="Dolezal P."/>
            <person name="Malik S.B."/>
            <person name="Logsdon J.M. Jr."/>
            <person name="Henze K."/>
            <person name="Gupta A."/>
            <person name="Wang C.C."/>
            <person name="Dunne R.L."/>
            <person name="Upcroft J.A."/>
            <person name="Upcroft P."/>
            <person name="White O."/>
            <person name="Salzberg S.L."/>
            <person name="Tang P."/>
            <person name="Chiu C.-H."/>
            <person name="Lee Y.-S."/>
            <person name="Embley T.M."/>
            <person name="Coombs G.H."/>
            <person name="Mottram J.C."/>
            <person name="Tachezy J."/>
            <person name="Fraser-Liggett C.M."/>
            <person name="Johnson P.J."/>
        </authorList>
    </citation>
    <scope>NUCLEOTIDE SEQUENCE [LARGE SCALE GENOMIC DNA]</scope>
    <source>
        <strain evidence="5">G3</strain>
    </source>
</reference>
<dbReference type="EMBL" id="DS113831">
    <property type="protein sequence ID" value="EAX94924.1"/>
    <property type="molecule type" value="Genomic_DNA"/>
</dbReference>
<evidence type="ECO:0000256" key="3">
    <source>
        <dbReference type="SAM" id="MobiDB-lite"/>
    </source>
</evidence>
<dbReference type="VEuPathDB" id="TrichDB:TVAGG3_0143920"/>
<feature type="compositionally biased region" description="Polar residues" evidence="3">
    <location>
        <begin position="426"/>
        <end position="436"/>
    </location>
</feature>
<feature type="region of interest" description="Disordered" evidence="3">
    <location>
        <begin position="418"/>
        <end position="442"/>
    </location>
</feature>
<name>A2FHC4_TRIV3</name>
<keyword evidence="6" id="KW-1185">Reference proteome</keyword>
<dbReference type="AlphaFoldDB" id="A2FHC4"/>
<dbReference type="EMBL" id="DS113793">
    <property type="protein sequence ID" value="EAX95682.1"/>
    <property type="molecule type" value="Genomic_DNA"/>
</dbReference>
<keyword evidence="1 2" id="KW-0175">Coiled coil</keyword>
<dbReference type="OrthoDB" id="10685746at2759"/>
<reference evidence="5" key="1">
    <citation type="submission" date="2006-10" db="EMBL/GenBank/DDBJ databases">
        <authorList>
            <person name="Amadeo P."/>
            <person name="Zhao Q."/>
            <person name="Wortman J."/>
            <person name="Fraser-Liggett C."/>
            <person name="Carlton J."/>
        </authorList>
    </citation>
    <scope>NUCLEOTIDE SEQUENCE</scope>
    <source>
        <strain evidence="5">G3</strain>
    </source>
</reference>
<dbReference type="PANTHER" id="PTHR18870:SF9">
    <property type="entry name" value="PROTEIN TAG-278-RELATED"/>
    <property type="match status" value="1"/>
</dbReference>
<protein>
    <submittedName>
        <fullName evidence="5">Uncharacterized protein</fullName>
    </submittedName>
</protein>
<organism evidence="5 6">
    <name type="scientific">Trichomonas vaginalis (strain ATCC PRA-98 / G3)</name>
    <dbReference type="NCBI Taxonomy" id="412133"/>
    <lineage>
        <taxon>Eukaryota</taxon>
        <taxon>Metamonada</taxon>
        <taxon>Parabasalia</taxon>
        <taxon>Trichomonadida</taxon>
        <taxon>Trichomonadidae</taxon>
        <taxon>Trichomonas</taxon>
    </lineage>
</organism>
<evidence type="ECO:0000313" key="5">
    <source>
        <dbReference type="EMBL" id="EAX95682.1"/>
    </source>
</evidence>
<sequence length="442" mass="51134">MQKIQEEEKNLQDLMTNKYIVAINQIKQRFQNDFPPVQDDPEIVALKEQFTTEQNNLHSIKTPGTGNGEFALLNATVETLQNELNGQKLSIDKERETILNSWKKQIEDEERRHQNIGEGPSTRGRDQLKHTLQSQIDGVIESRENDEKKLRDILNLLNSESERVSKLYQTELENPLHQTQVDSLKNELENVDEILENMIKTANNNKTQEIQEMKDSISKLNVDISTKIEKLNQEIKSENENSVNLLEKAKNDLEDIIEKSKHDDKTTSLELSQNLEKIHIKNDNEIDSTRIKIKQLKSKIANDKNTNEIIISSTKSQNEKDLEKAEKNFQKEVHKLQCNLTGLSDFLDEKIQVLEEEVQKLNANFDITKPRECDVEKIEMLEKKLVNTTAFLKSQLQEFMQIKSLIVSRENEYNKRFGSGPKVGTYSMQQPHSAHSQRGFVN</sequence>
<dbReference type="Proteomes" id="UP000001542">
    <property type="component" value="Unassembled WGS sequence"/>
</dbReference>